<dbReference type="CDD" id="cd06261">
    <property type="entry name" value="TM_PBP2"/>
    <property type="match status" value="1"/>
</dbReference>
<dbReference type="NCBIfam" id="TIGR02141">
    <property type="entry name" value="modB_ABC"/>
    <property type="match status" value="1"/>
</dbReference>
<evidence type="ECO:0000256" key="8">
    <source>
        <dbReference type="ARBA" id="ARBA00023136"/>
    </source>
</evidence>
<dbReference type="Gene3D" id="1.10.3720.10">
    <property type="entry name" value="MetI-like"/>
    <property type="match status" value="1"/>
</dbReference>
<evidence type="ECO:0000256" key="1">
    <source>
        <dbReference type="ARBA" id="ARBA00004651"/>
    </source>
</evidence>
<keyword evidence="4 10" id="KW-1003">Cell membrane</keyword>
<feature type="transmembrane region" description="Helical" evidence="9">
    <location>
        <begin position="48"/>
        <end position="69"/>
    </location>
</feature>
<feature type="transmembrane region" description="Helical" evidence="9">
    <location>
        <begin position="135"/>
        <end position="157"/>
    </location>
</feature>
<gene>
    <name evidence="12" type="primary">modB</name>
    <name evidence="12" type="ORF">ACFOUO_12425</name>
</gene>
<keyword evidence="7 9" id="KW-1133">Transmembrane helix</keyword>
<evidence type="ECO:0000313" key="12">
    <source>
        <dbReference type="EMBL" id="MFC4077603.1"/>
    </source>
</evidence>
<comment type="subcellular location">
    <subcellularLocation>
        <location evidence="1 9">Cell membrane</location>
        <topology evidence="1 9">Multi-pass membrane protein</topology>
    </subcellularLocation>
</comment>
<comment type="caution">
    <text evidence="12">The sequence shown here is derived from an EMBL/GenBank/DDBJ whole genome shotgun (WGS) entry which is preliminary data.</text>
</comment>
<feature type="transmembrane region" description="Helical" evidence="9">
    <location>
        <begin position="12"/>
        <end position="36"/>
    </location>
</feature>
<keyword evidence="8 9" id="KW-0472">Membrane</keyword>
<evidence type="ECO:0000256" key="4">
    <source>
        <dbReference type="ARBA" id="ARBA00022475"/>
    </source>
</evidence>
<organism evidence="12 13">
    <name type="scientific">Salinithrix halophila</name>
    <dbReference type="NCBI Taxonomy" id="1485204"/>
    <lineage>
        <taxon>Bacteria</taxon>
        <taxon>Bacillati</taxon>
        <taxon>Bacillota</taxon>
        <taxon>Bacilli</taxon>
        <taxon>Bacillales</taxon>
        <taxon>Thermoactinomycetaceae</taxon>
        <taxon>Salinithrix</taxon>
    </lineage>
</organism>
<evidence type="ECO:0000256" key="7">
    <source>
        <dbReference type="ARBA" id="ARBA00022989"/>
    </source>
</evidence>
<evidence type="ECO:0000256" key="9">
    <source>
        <dbReference type="RuleBase" id="RU363032"/>
    </source>
</evidence>
<keyword evidence="6 9" id="KW-0812">Transmembrane</keyword>
<dbReference type="InterPro" id="IPR035906">
    <property type="entry name" value="MetI-like_sf"/>
</dbReference>
<evidence type="ECO:0000256" key="2">
    <source>
        <dbReference type="ARBA" id="ARBA00007069"/>
    </source>
</evidence>
<evidence type="ECO:0000256" key="5">
    <source>
        <dbReference type="ARBA" id="ARBA00022505"/>
    </source>
</evidence>
<evidence type="ECO:0000256" key="6">
    <source>
        <dbReference type="ARBA" id="ARBA00022692"/>
    </source>
</evidence>
<evidence type="ECO:0000256" key="10">
    <source>
        <dbReference type="RuleBase" id="RU365097"/>
    </source>
</evidence>
<reference evidence="13" key="1">
    <citation type="journal article" date="2019" name="Int. J. Syst. Evol. Microbiol.">
        <title>The Global Catalogue of Microorganisms (GCM) 10K type strain sequencing project: providing services to taxonomists for standard genome sequencing and annotation.</title>
        <authorList>
            <consortium name="The Broad Institute Genomics Platform"/>
            <consortium name="The Broad Institute Genome Sequencing Center for Infectious Disease"/>
            <person name="Wu L."/>
            <person name="Ma J."/>
        </authorList>
    </citation>
    <scope>NUCLEOTIDE SEQUENCE [LARGE SCALE GENOMIC DNA]</scope>
    <source>
        <strain evidence="13">IBRC-M 10813</strain>
    </source>
</reference>
<evidence type="ECO:0000259" key="11">
    <source>
        <dbReference type="PROSITE" id="PS50928"/>
    </source>
</evidence>
<feature type="transmembrane region" description="Helical" evidence="9">
    <location>
        <begin position="193"/>
        <end position="213"/>
    </location>
</feature>
<dbReference type="RefSeq" id="WP_380705410.1">
    <property type="nucleotide sequence ID" value="NZ_JBHSAP010000015.1"/>
</dbReference>
<comment type="similarity">
    <text evidence="2 10">Belongs to the binding-protein-dependent transport system permease family. CysTW subfamily.</text>
</comment>
<dbReference type="InterPro" id="IPR011867">
    <property type="entry name" value="ModB_ABC"/>
</dbReference>
<sequence length="221" mass="23732">MTYEEFWSPVLLSLRVALTAGAFAFSVAAVTAWWMAGRRFRGKTLLETLMMLPLVLPPTVIGFLLLLVLGRESVTGRMLETIFSQSPVFTWWAAVIAAGVVSFPLIYQTVKTGLEGVEGELEEAARTMGAGEWQVFRFVTLPLAWRSLVTAAILGLARGLGEFGATLMVAGNIPGRTQTVPTAIYLAVDAGNWVLAAAWAGTIISISFLLLALGGRLARGN</sequence>
<proteinExistence type="inferred from homology"/>
<dbReference type="Pfam" id="PF00528">
    <property type="entry name" value="BPD_transp_1"/>
    <property type="match status" value="1"/>
</dbReference>
<keyword evidence="5 10" id="KW-0500">Molybdenum</keyword>
<comment type="function">
    <text evidence="10">Part of the binding-protein-dependent transport system for molybdenum; probably responsible for the translocation of the substrate across the membrane.</text>
</comment>
<protein>
    <recommendedName>
        <fullName evidence="10">Molybdenum transport system permease</fullName>
    </recommendedName>
</protein>
<dbReference type="EMBL" id="JBHSAP010000015">
    <property type="protein sequence ID" value="MFC4077603.1"/>
    <property type="molecule type" value="Genomic_DNA"/>
</dbReference>
<evidence type="ECO:0000313" key="13">
    <source>
        <dbReference type="Proteomes" id="UP001595843"/>
    </source>
</evidence>
<dbReference type="SUPFAM" id="SSF161098">
    <property type="entry name" value="MetI-like"/>
    <property type="match status" value="1"/>
</dbReference>
<evidence type="ECO:0000256" key="3">
    <source>
        <dbReference type="ARBA" id="ARBA00022448"/>
    </source>
</evidence>
<accession>A0ABV8JKU7</accession>
<feature type="domain" description="ABC transmembrane type-1" evidence="11">
    <location>
        <begin position="10"/>
        <end position="212"/>
    </location>
</feature>
<keyword evidence="3 9" id="KW-0813">Transport</keyword>
<dbReference type="PANTHER" id="PTHR30183">
    <property type="entry name" value="MOLYBDENUM TRANSPORT SYSTEM PERMEASE PROTEIN MODB"/>
    <property type="match status" value="1"/>
</dbReference>
<keyword evidence="13" id="KW-1185">Reference proteome</keyword>
<dbReference type="PANTHER" id="PTHR30183:SF3">
    <property type="entry name" value="MOLYBDENUM TRANSPORT SYSTEM PERMEASE PROTEIN MODB"/>
    <property type="match status" value="1"/>
</dbReference>
<name>A0ABV8JKU7_9BACL</name>
<dbReference type="InterPro" id="IPR000515">
    <property type="entry name" value="MetI-like"/>
</dbReference>
<feature type="transmembrane region" description="Helical" evidence="9">
    <location>
        <begin position="89"/>
        <end position="107"/>
    </location>
</feature>
<dbReference type="Proteomes" id="UP001595843">
    <property type="component" value="Unassembled WGS sequence"/>
</dbReference>
<dbReference type="PROSITE" id="PS50928">
    <property type="entry name" value="ABC_TM1"/>
    <property type="match status" value="1"/>
</dbReference>